<protein>
    <recommendedName>
        <fullName evidence="4">Cupredoxin</fullName>
    </recommendedName>
</protein>
<keyword evidence="1" id="KW-0732">Signal</keyword>
<dbReference type="Gene3D" id="2.60.40.420">
    <property type="entry name" value="Cupredoxins - blue copper proteins"/>
    <property type="match status" value="1"/>
</dbReference>
<evidence type="ECO:0000313" key="2">
    <source>
        <dbReference type="EMBL" id="KAH7058604.1"/>
    </source>
</evidence>
<dbReference type="SUPFAM" id="SSF49503">
    <property type="entry name" value="Cupredoxins"/>
    <property type="match status" value="1"/>
</dbReference>
<evidence type="ECO:0008006" key="4">
    <source>
        <dbReference type="Google" id="ProtNLM"/>
    </source>
</evidence>
<name>A0ABQ8GMJ9_9PEZI</name>
<dbReference type="InterPro" id="IPR052953">
    <property type="entry name" value="Ser-rich/MCO-related"/>
</dbReference>
<reference evidence="2 3" key="1">
    <citation type="journal article" date="2021" name="Nat. Commun.">
        <title>Genetic determinants of endophytism in the Arabidopsis root mycobiome.</title>
        <authorList>
            <person name="Mesny F."/>
            <person name="Miyauchi S."/>
            <person name="Thiergart T."/>
            <person name="Pickel B."/>
            <person name="Atanasova L."/>
            <person name="Karlsson M."/>
            <person name="Huettel B."/>
            <person name="Barry K.W."/>
            <person name="Haridas S."/>
            <person name="Chen C."/>
            <person name="Bauer D."/>
            <person name="Andreopoulos W."/>
            <person name="Pangilinan J."/>
            <person name="LaButti K."/>
            <person name="Riley R."/>
            <person name="Lipzen A."/>
            <person name="Clum A."/>
            <person name="Drula E."/>
            <person name="Henrissat B."/>
            <person name="Kohler A."/>
            <person name="Grigoriev I.V."/>
            <person name="Martin F.M."/>
            <person name="Hacquard S."/>
        </authorList>
    </citation>
    <scope>NUCLEOTIDE SEQUENCE [LARGE SCALE GENOMIC DNA]</scope>
    <source>
        <strain evidence="2 3">MPI-SDFR-AT-0080</strain>
    </source>
</reference>
<keyword evidence="3" id="KW-1185">Reference proteome</keyword>
<gene>
    <name evidence="2" type="ORF">B0J12DRAFT_368402</name>
</gene>
<proteinExistence type="predicted"/>
<dbReference type="PANTHER" id="PTHR34883">
    <property type="entry name" value="SERINE-RICH PROTEIN, PUTATIVE-RELATED-RELATED"/>
    <property type="match status" value="1"/>
</dbReference>
<feature type="signal peptide" evidence="1">
    <location>
        <begin position="1"/>
        <end position="17"/>
    </location>
</feature>
<evidence type="ECO:0000313" key="3">
    <source>
        <dbReference type="Proteomes" id="UP000774617"/>
    </source>
</evidence>
<feature type="chain" id="PRO_5047520272" description="Cupredoxin" evidence="1">
    <location>
        <begin position="18"/>
        <end position="227"/>
    </location>
</feature>
<organism evidence="2 3">
    <name type="scientific">Macrophomina phaseolina</name>
    <dbReference type="NCBI Taxonomy" id="35725"/>
    <lineage>
        <taxon>Eukaryota</taxon>
        <taxon>Fungi</taxon>
        <taxon>Dikarya</taxon>
        <taxon>Ascomycota</taxon>
        <taxon>Pezizomycotina</taxon>
        <taxon>Dothideomycetes</taxon>
        <taxon>Dothideomycetes incertae sedis</taxon>
        <taxon>Botryosphaeriales</taxon>
        <taxon>Botryosphaeriaceae</taxon>
        <taxon>Macrophomina</taxon>
    </lineage>
</organism>
<dbReference type="Proteomes" id="UP000774617">
    <property type="component" value="Unassembled WGS sequence"/>
</dbReference>
<evidence type="ECO:0000256" key="1">
    <source>
        <dbReference type="SAM" id="SignalP"/>
    </source>
</evidence>
<dbReference type="InterPro" id="IPR008972">
    <property type="entry name" value="Cupredoxin"/>
</dbReference>
<dbReference type="EMBL" id="JAGTJR010000006">
    <property type="protein sequence ID" value="KAH7058604.1"/>
    <property type="molecule type" value="Genomic_DNA"/>
</dbReference>
<accession>A0ABQ8GMJ9</accession>
<sequence length="227" mass="23075">MKPTTFLPLFAASGAFAATHTVMVGGAKPPTDPTGKPTPMLQYSPENIQAAVGDVVEFHFMQVNHTVTQSTFEEPCKAMAGGFDSGFMPNPDGAAGVTWSMTINDTKPVWAYCKQKNGTHCGKGMVFSVNAVESGDKSFANYKQLAIQKNGTDFTTAGIAATPAPAVQSTVTLAAGAAEATVAAGNGQCADGSACTCSCLCGANSFPAQAAVNNFGGFAGMLPAGGK</sequence>
<comment type="caution">
    <text evidence="2">The sequence shown here is derived from an EMBL/GenBank/DDBJ whole genome shotgun (WGS) entry which is preliminary data.</text>
</comment>
<dbReference type="CDD" id="cd00920">
    <property type="entry name" value="Cupredoxin"/>
    <property type="match status" value="1"/>
</dbReference>
<dbReference type="PANTHER" id="PTHR34883:SF4">
    <property type="entry name" value="CUPREDOXIN"/>
    <property type="match status" value="1"/>
</dbReference>